<dbReference type="SUPFAM" id="SSF56235">
    <property type="entry name" value="N-terminal nucleophile aminohydrolases (Ntn hydrolases)"/>
    <property type="match status" value="1"/>
</dbReference>
<reference evidence="2 3" key="1">
    <citation type="submission" date="2015-06" db="EMBL/GenBank/DDBJ databases">
        <title>Draft genome sequence of an Alphaproteobacteria species associated to the Mediterranean sponge Oscarella lobularis.</title>
        <authorList>
            <person name="Jourda C."/>
            <person name="Santini S."/>
            <person name="Claverie J.-M."/>
        </authorList>
    </citation>
    <scope>NUCLEOTIDE SEQUENCE [LARGE SCALE GENOMIC DNA]</scope>
    <source>
        <strain evidence="2">IGS</strain>
    </source>
</reference>
<sequence length="250" mass="26549">MTYSIAARDPSTGAIGIAVASRFFACGAMVPYVSARSAFASQAFINPLWGLDGLQRLDKDESPDQVLADLIAQDQGQANRQAHMIAPDGRIAQHTGAQCVPWAGHCRAENVSIAGNMLAGPAVIEDMLQAWQAAADQPLVTRLLTAMEAGEAAGGDKRGRQAAGLVVHEGQPYPALDLRVDDHADPLGELRRLLAVSQERFALFRPAMPTRENPSGMLDRGPLDQAIAERERHLAETGIGSQSQATPPAA</sequence>
<gene>
    <name evidence="2" type="ORF">AIOL_000534</name>
</gene>
<dbReference type="PATRIC" id="fig|1675527.3.peg.592"/>
<keyword evidence="3" id="KW-1185">Reference proteome</keyword>
<accession>A0A0J9ECJ7</accession>
<dbReference type="Proteomes" id="UP000037178">
    <property type="component" value="Unassembled WGS sequence"/>
</dbReference>
<evidence type="ECO:0000313" key="2">
    <source>
        <dbReference type="EMBL" id="KMW60381.1"/>
    </source>
</evidence>
<feature type="compositionally biased region" description="Polar residues" evidence="1">
    <location>
        <begin position="239"/>
        <end position="250"/>
    </location>
</feature>
<protein>
    <recommendedName>
        <fullName evidence="4">Major pilin protein fimA</fullName>
    </recommendedName>
</protein>
<proteinExistence type="predicted"/>
<dbReference type="PANTHER" id="PTHR39328:SF1">
    <property type="entry name" value="BLL2871 PROTEIN"/>
    <property type="match status" value="1"/>
</dbReference>
<dbReference type="EMBL" id="LFTY01000001">
    <property type="protein sequence ID" value="KMW60381.1"/>
    <property type="molecule type" value="Genomic_DNA"/>
</dbReference>
<dbReference type="Gene3D" id="3.60.20.10">
    <property type="entry name" value="Glutamine Phosphoribosylpyrophosphate, subunit 1, domain 1"/>
    <property type="match status" value="1"/>
</dbReference>
<dbReference type="STRING" id="1675527.AIOL_000534"/>
<dbReference type="AlphaFoldDB" id="A0A0J9ECJ7"/>
<dbReference type="InterPro" id="IPR029055">
    <property type="entry name" value="Ntn_hydrolases_N"/>
</dbReference>
<evidence type="ECO:0008006" key="4">
    <source>
        <dbReference type="Google" id="ProtNLM"/>
    </source>
</evidence>
<name>A0A0J9ECJ7_9RHOB</name>
<dbReference type="PANTHER" id="PTHR39328">
    <property type="entry name" value="BLL2871 PROTEIN"/>
    <property type="match status" value="1"/>
</dbReference>
<dbReference type="OrthoDB" id="9790012at2"/>
<dbReference type="RefSeq" id="WP_049641474.1">
    <property type="nucleotide sequence ID" value="NZ_LFTY01000001.1"/>
</dbReference>
<dbReference type="Pfam" id="PF06267">
    <property type="entry name" value="DUF1028"/>
    <property type="match status" value="1"/>
</dbReference>
<organism evidence="2 3">
    <name type="scientific">Candidatus Rhodobacter oscarellae</name>
    <dbReference type="NCBI Taxonomy" id="1675527"/>
    <lineage>
        <taxon>Bacteria</taxon>
        <taxon>Pseudomonadati</taxon>
        <taxon>Pseudomonadota</taxon>
        <taxon>Alphaproteobacteria</taxon>
        <taxon>Rhodobacterales</taxon>
        <taxon>Rhodobacter group</taxon>
        <taxon>Rhodobacter</taxon>
    </lineage>
</organism>
<dbReference type="InterPro" id="IPR010430">
    <property type="entry name" value="DUF1028"/>
</dbReference>
<evidence type="ECO:0000313" key="3">
    <source>
        <dbReference type="Proteomes" id="UP000037178"/>
    </source>
</evidence>
<feature type="region of interest" description="Disordered" evidence="1">
    <location>
        <begin position="208"/>
        <end position="250"/>
    </location>
</feature>
<evidence type="ECO:0000256" key="1">
    <source>
        <dbReference type="SAM" id="MobiDB-lite"/>
    </source>
</evidence>
<comment type="caution">
    <text evidence="2">The sequence shown here is derived from an EMBL/GenBank/DDBJ whole genome shotgun (WGS) entry which is preliminary data.</text>
</comment>